<evidence type="ECO:0000313" key="34">
    <source>
        <dbReference type="Ensembl" id="ENSCCRP00015049874.1"/>
    </source>
</evidence>
<keyword evidence="28" id="KW-0460">Magnesium</keyword>
<evidence type="ECO:0000256" key="23">
    <source>
        <dbReference type="ARBA" id="ARBA00075959"/>
    </source>
</evidence>
<dbReference type="InterPro" id="IPR013087">
    <property type="entry name" value="Znf_C2H2_type"/>
</dbReference>
<sequence length="677" mass="76983">MQFVIPEQQLSFTSVFVDKRFINKAQFDAVLFNIEVPAIKDPSHDSELQMRQQTPETADGLIHCHIGSLGVSNRSVSSSHRRVIRWFSMSPRMAAAVGVNKQTSAAAMDACVRHGRGTTTTAVKVLECGVCEDVFSLQGDKVPRLLLCGHTVCHDCLTRLPLHGRAVRCPFDRQATELGDSGVWGLKKNFALLELLERLQNGASNQSGMSEDVLREMGECIIRCDEDETHTASMYCTVCATHLCAECSQLTHSTRTLAKHRRVPLADKPHEKMLCPQHQVHAIEFVCLEDGCQPGPLMCCVCKEYGKHQGHKHAVLEAEANQIRASILDMAHCIRSFTEEVSEYSRKLVGIVQQIEGGEQIVEDSMGMAHTEHVPGTAESARSCVRAYFADLHETLCRQEEMALSVVDAHVRERLIWLRQQQEDMTILLSQVSTACLHCEKTLQQDDCRVILAKQEINRLLETLQKQQQQFTELADHIQLDAGIPVTFTKDNRVHIGPKMEIRVVTLGLDGAGKTTILFKLKQDEFMQPIPTIGFNVETVEYKNLKFTIWDVGGKHKLRPLWKHYYLNTQAVVFVIDSCHRDRLMESHSELAKLLTEKELRDALLLIFANKQVRDLMTVLIRNSEWRDIHTKCMCLIYMCIEKYFNNQLLMTFLLYLIKEFFFNCSTNFLDVDDFFL</sequence>
<dbReference type="SMART" id="SM00177">
    <property type="entry name" value="ARF"/>
    <property type="match status" value="1"/>
</dbReference>
<keyword evidence="9 28" id="KW-0479">Metal-binding</keyword>
<dbReference type="InterPro" id="IPR024156">
    <property type="entry name" value="Small_GTPase_ARF"/>
</dbReference>
<evidence type="ECO:0000256" key="9">
    <source>
        <dbReference type="ARBA" id="ARBA00022723"/>
    </source>
</evidence>
<dbReference type="SMART" id="SM00178">
    <property type="entry name" value="SAR"/>
    <property type="match status" value="1"/>
</dbReference>
<dbReference type="GO" id="GO:0008270">
    <property type="term" value="F:zinc ion binding"/>
    <property type="evidence" value="ECO:0007669"/>
    <property type="project" value="UniProtKB-KW"/>
</dbReference>
<keyword evidence="10 27" id="KW-0547">Nucleotide-binding</keyword>
<evidence type="ECO:0000256" key="18">
    <source>
        <dbReference type="ARBA" id="ARBA00023228"/>
    </source>
</evidence>
<feature type="binding site" evidence="28">
    <location>
        <position position="515"/>
    </location>
    <ligand>
        <name>Mg(2+)</name>
        <dbReference type="ChEBI" id="CHEBI:18420"/>
    </ligand>
</feature>
<dbReference type="PROSITE" id="PS50089">
    <property type="entry name" value="ZF_RING_2"/>
    <property type="match status" value="1"/>
</dbReference>
<evidence type="ECO:0000256" key="30">
    <source>
        <dbReference type="SAM" id="Coils"/>
    </source>
</evidence>
<dbReference type="PROSITE" id="PS50119">
    <property type="entry name" value="ZF_BBOX"/>
    <property type="match status" value="1"/>
</dbReference>
<dbReference type="SUPFAM" id="SSF57850">
    <property type="entry name" value="RING/U-box"/>
    <property type="match status" value="1"/>
</dbReference>
<comment type="pathway">
    <text evidence="5">Protein modification; protein ubiquitination.</text>
</comment>
<dbReference type="PROSITE" id="PS51417">
    <property type="entry name" value="ARF"/>
    <property type="match status" value="1"/>
</dbReference>
<dbReference type="Gene3D" id="3.40.50.300">
    <property type="entry name" value="P-loop containing nucleotide triphosphate hydrolases"/>
    <property type="match status" value="1"/>
</dbReference>
<dbReference type="SMART" id="SM00336">
    <property type="entry name" value="BBOX"/>
    <property type="match status" value="2"/>
</dbReference>
<dbReference type="GO" id="GO:0061630">
    <property type="term" value="F:ubiquitin protein ligase activity"/>
    <property type="evidence" value="ECO:0007669"/>
    <property type="project" value="UniProtKB-EC"/>
</dbReference>
<evidence type="ECO:0000256" key="12">
    <source>
        <dbReference type="ARBA" id="ARBA00022786"/>
    </source>
</evidence>
<evidence type="ECO:0000256" key="24">
    <source>
        <dbReference type="ARBA" id="ARBA00076802"/>
    </source>
</evidence>
<evidence type="ECO:0000259" key="33">
    <source>
        <dbReference type="PROSITE" id="PS50157"/>
    </source>
</evidence>
<feature type="domain" description="RING-type" evidence="31">
    <location>
        <begin position="128"/>
        <end position="173"/>
    </location>
</feature>
<feature type="coiled-coil region" evidence="30">
    <location>
        <begin position="450"/>
        <end position="477"/>
    </location>
</feature>
<dbReference type="Gene3D" id="3.30.160.60">
    <property type="entry name" value="Classic Zinc Finger"/>
    <property type="match status" value="1"/>
</dbReference>
<keyword evidence="15 30" id="KW-0175">Coiled coil</keyword>
<evidence type="ECO:0000256" key="19">
    <source>
        <dbReference type="ARBA" id="ARBA00057906"/>
    </source>
</evidence>
<dbReference type="Pfam" id="PF13445">
    <property type="entry name" value="zf-RING_UBOX"/>
    <property type="match status" value="1"/>
</dbReference>
<evidence type="ECO:0000256" key="16">
    <source>
        <dbReference type="ARBA" id="ARBA00023134"/>
    </source>
</evidence>
<organism evidence="34 35">
    <name type="scientific">Cyprinus carpio</name>
    <name type="common">Common carp</name>
    <dbReference type="NCBI Taxonomy" id="7962"/>
    <lineage>
        <taxon>Eukaryota</taxon>
        <taxon>Metazoa</taxon>
        <taxon>Chordata</taxon>
        <taxon>Craniata</taxon>
        <taxon>Vertebrata</taxon>
        <taxon>Euteleostomi</taxon>
        <taxon>Actinopterygii</taxon>
        <taxon>Neopterygii</taxon>
        <taxon>Teleostei</taxon>
        <taxon>Ostariophysi</taxon>
        <taxon>Cypriniformes</taxon>
        <taxon>Cyprinidae</taxon>
        <taxon>Cyprininae</taxon>
        <taxon>Cyprinus</taxon>
    </lineage>
</organism>
<dbReference type="SUPFAM" id="SSF57845">
    <property type="entry name" value="B-box zinc-binding domain"/>
    <property type="match status" value="1"/>
</dbReference>
<dbReference type="InterPro" id="IPR027370">
    <property type="entry name" value="Znf-RING_euk"/>
</dbReference>
<keyword evidence="16 27" id="KW-0342">GTP-binding</keyword>
<dbReference type="PANTHER" id="PTHR11711">
    <property type="entry name" value="ADP RIBOSYLATION FACTOR-RELATED"/>
    <property type="match status" value="1"/>
</dbReference>
<dbReference type="FunFam" id="3.40.50.300:FF:000486">
    <property type="entry name" value="E3 ubiquitin-protein ligase TRIM23"/>
    <property type="match status" value="1"/>
</dbReference>
<dbReference type="InterPro" id="IPR000315">
    <property type="entry name" value="Znf_B-box"/>
</dbReference>
<comment type="similarity">
    <text evidence="20">In the C-terminal section; belongs to the small GTPase superfamily. Arf family.</text>
</comment>
<evidence type="ECO:0000256" key="1">
    <source>
        <dbReference type="ARBA" id="ARBA00000900"/>
    </source>
</evidence>
<dbReference type="SMART" id="SM00184">
    <property type="entry name" value="RING"/>
    <property type="match status" value="1"/>
</dbReference>
<keyword evidence="17" id="KW-0472">Membrane</keyword>
<feature type="binding site" evidence="27">
    <location>
        <position position="554"/>
    </location>
    <ligand>
        <name>GTP</name>
        <dbReference type="ChEBI" id="CHEBI:37565"/>
    </ligand>
</feature>
<evidence type="ECO:0000256" key="3">
    <source>
        <dbReference type="ARBA" id="ARBA00004496"/>
    </source>
</evidence>
<keyword evidence="12" id="KW-0833">Ubl conjugation pathway</keyword>
<dbReference type="EC" id="2.3.2.27" evidence="6"/>
<feature type="binding site" evidence="27">
    <location>
        <begin position="508"/>
        <end position="515"/>
    </location>
    <ligand>
        <name>GTP</name>
        <dbReference type="ChEBI" id="CHEBI:37565"/>
    </ligand>
</feature>
<evidence type="ECO:0000256" key="2">
    <source>
        <dbReference type="ARBA" id="ARBA00004394"/>
    </source>
</evidence>
<dbReference type="InterPro" id="IPR003649">
    <property type="entry name" value="Bbox_C"/>
</dbReference>
<evidence type="ECO:0000256" key="25">
    <source>
        <dbReference type="ARBA" id="ARBA00079668"/>
    </source>
</evidence>
<dbReference type="FunFam" id="3.30.160.60:FF:000440">
    <property type="entry name" value="E3 ubiquitin-protein ligase TRIM23"/>
    <property type="match status" value="1"/>
</dbReference>
<dbReference type="PRINTS" id="PR00328">
    <property type="entry name" value="SAR1GTPBP"/>
</dbReference>
<accession>A0A8C1VGU8</accession>
<evidence type="ECO:0000256" key="13">
    <source>
        <dbReference type="ARBA" id="ARBA00022833"/>
    </source>
</evidence>
<evidence type="ECO:0000256" key="26">
    <source>
        <dbReference type="ARBA" id="ARBA00083908"/>
    </source>
</evidence>
<dbReference type="Pfam" id="PF00025">
    <property type="entry name" value="Arf"/>
    <property type="match status" value="1"/>
</dbReference>
<dbReference type="PROSITE" id="PS00518">
    <property type="entry name" value="ZF_RING_1"/>
    <property type="match status" value="1"/>
</dbReference>
<dbReference type="GO" id="GO:0003924">
    <property type="term" value="F:GTPase activity"/>
    <property type="evidence" value="ECO:0007669"/>
    <property type="project" value="InterPro"/>
</dbReference>
<evidence type="ECO:0000256" key="27">
    <source>
        <dbReference type="PIRSR" id="PIRSR606689-1"/>
    </source>
</evidence>
<comment type="subunit">
    <text evidence="21">Homodimer. Interacts with PSCD1. Interacts with UBE2D2. Interacts with TBK1 (via N-terminal kinase domain) and p62/SQSTM1.</text>
</comment>
<dbReference type="InterPro" id="IPR005225">
    <property type="entry name" value="Small_GTP-bd"/>
</dbReference>
<dbReference type="InterPro" id="IPR013083">
    <property type="entry name" value="Znf_RING/FYVE/PHD"/>
</dbReference>
<keyword evidence="7" id="KW-0963">Cytoplasm</keyword>
<dbReference type="CDD" id="cd19774">
    <property type="entry name" value="Bbox2_TRIM23_C-IX_rpt2"/>
    <property type="match status" value="1"/>
</dbReference>
<dbReference type="Gene3D" id="3.30.40.10">
    <property type="entry name" value="Zinc/RING finger domain, C3HC4 (zinc finger)"/>
    <property type="match status" value="1"/>
</dbReference>
<dbReference type="FunFam" id="3.30.40.10:FF:000130">
    <property type="entry name" value="E3 ubiquitin-protein ligase TRIM23"/>
    <property type="match status" value="1"/>
</dbReference>
<feature type="domain" description="C2H2-type" evidence="33">
    <location>
        <begin position="242"/>
        <end position="269"/>
    </location>
</feature>
<evidence type="ECO:0000256" key="15">
    <source>
        <dbReference type="ARBA" id="ARBA00023054"/>
    </source>
</evidence>
<evidence type="ECO:0000256" key="17">
    <source>
        <dbReference type="ARBA" id="ARBA00023136"/>
    </source>
</evidence>
<evidence type="ECO:0000256" key="14">
    <source>
        <dbReference type="ARBA" id="ARBA00023034"/>
    </source>
</evidence>
<evidence type="ECO:0000256" key="29">
    <source>
        <dbReference type="PROSITE-ProRule" id="PRU00024"/>
    </source>
</evidence>
<dbReference type="InterPro" id="IPR001841">
    <property type="entry name" value="Znf_RING"/>
</dbReference>
<keyword evidence="18" id="KW-0458">Lysosome</keyword>
<evidence type="ECO:0000256" key="8">
    <source>
        <dbReference type="ARBA" id="ARBA00022679"/>
    </source>
</evidence>
<evidence type="ECO:0000259" key="32">
    <source>
        <dbReference type="PROSITE" id="PS50119"/>
    </source>
</evidence>
<evidence type="ECO:0000313" key="35">
    <source>
        <dbReference type="Proteomes" id="UP000694700"/>
    </source>
</evidence>
<reference evidence="34" key="1">
    <citation type="submission" date="2025-08" db="UniProtKB">
        <authorList>
            <consortium name="Ensembl"/>
        </authorList>
    </citation>
    <scope>IDENTIFICATION</scope>
</reference>
<evidence type="ECO:0000256" key="4">
    <source>
        <dbReference type="ARBA" id="ARBA00004656"/>
    </source>
</evidence>
<protein>
    <recommendedName>
        <fullName evidence="22">E3 ubiquitin-protein ligase TRIM23</fullName>
        <ecNumber evidence="6">2.3.2.27</ecNumber>
    </recommendedName>
    <alternativeName>
        <fullName evidence="26">ADP-ribosylation factor domain-containing protein 1</fullName>
    </alternativeName>
    <alternativeName>
        <fullName evidence="25">GTP-binding protein ARD-1</fullName>
    </alternativeName>
    <alternativeName>
        <fullName evidence="23">RING-type E3 ubiquitin transferase TRIM23</fullName>
    </alternativeName>
    <alternativeName>
        <fullName evidence="24">Tripartite motif-containing protein 23</fullName>
    </alternativeName>
</protein>
<evidence type="ECO:0000256" key="21">
    <source>
        <dbReference type="ARBA" id="ARBA00062428"/>
    </source>
</evidence>
<dbReference type="Pfam" id="PF00643">
    <property type="entry name" value="zf-B_box"/>
    <property type="match status" value="1"/>
</dbReference>
<keyword evidence="11 29" id="KW-0863">Zinc-finger</keyword>
<dbReference type="CDD" id="cd19773">
    <property type="entry name" value="Bbox2_TRIM23_C-IX_rpt1"/>
    <property type="match status" value="1"/>
</dbReference>
<evidence type="ECO:0000256" key="10">
    <source>
        <dbReference type="ARBA" id="ARBA00022741"/>
    </source>
</evidence>
<dbReference type="NCBIfam" id="TIGR00231">
    <property type="entry name" value="small_GTP"/>
    <property type="match status" value="1"/>
</dbReference>
<name>A0A8C1VGU8_CYPCA</name>
<dbReference type="Proteomes" id="UP000694700">
    <property type="component" value="Unplaced"/>
</dbReference>
<dbReference type="InterPro" id="IPR006689">
    <property type="entry name" value="Small_GTPase_ARF/SAR"/>
</dbReference>
<keyword evidence="13" id="KW-0862">Zinc</keyword>
<evidence type="ECO:0000256" key="22">
    <source>
        <dbReference type="ARBA" id="ARBA00072862"/>
    </source>
</evidence>
<evidence type="ECO:0000256" key="11">
    <source>
        <dbReference type="ARBA" id="ARBA00022771"/>
    </source>
</evidence>
<comment type="catalytic activity">
    <reaction evidence="1">
        <text>S-ubiquitinyl-[E2 ubiquitin-conjugating enzyme]-L-cysteine + [acceptor protein]-L-lysine = [E2 ubiquitin-conjugating enzyme]-L-cysteine + N(6)-ubiquitinyl-[acceptor protein]-L-lysine.</text>
        <dbReference type="EC" id="2.3.2.27"/>
    </reaction>
</comment>
<dbReference type="SUPFAM" id="SSF52540">
    <property type="entry name" value="P-loop containing nucleoside triphosphate hydrolases"/>
    <property type="match status" value="1"/>
</dbReference>
<dbReference type="Ensembl" id="ENSCCRT00015051549.1">
    <property type="protein sequence ID" value="ENSCCRP00015049874.1"/>
    <property type="gene ID" value="ENSCCRG00015020584.1"/>
</dbReference>
<dbReference type="GO" id="GO:0005765">
    <property type="term" value="C:lysosomal membrane"/>
    <property type="evidence" value="ECO:0007669"/>
    <property type="project" value="UniProtKB-SubCell"/>
</dbReference>
<dbReference type="SMART" id="SM00502">
    <property type="entry name" value="BBC"/>
    <property type="match status" value="1"/>
</dbReference>
<evidence type="ECO:0000256" key="20">
    <source>
        <dbReference type="ARBA" id="ARBA00061142"/>
    </source>
</evidence>
<dbReference type="InterPro" id="IPR017907">
    <property type="entry name" value="Znf_RING_CS"/>
</dbReference>
<dbReference type="GO" id="GO:0005525">
    <property type="term" value="F:GTP binding"/>
    <property type="evidence" value="ECO:0007669"/>
    <property type="project" value="UniProtKB-KW"/>
</dbReference>
<proteinExistence type="inferred from homology"/>
<dbReference type="InterPro" id="IPR027417">
    <property type="entry name" value="P-loop_NTPase"/>
</dbReference>
<dbReference type="PROSITE" id="PS50157">
    <property type="entry name" value="ZINC_FINGER_C2H2_2"/>
    <property type="match status" value="1"/>
</dbReference>
<comment type="function">
    <text evidence="19">Acts as an E3 ubiquitin-protein ligase. Plays an essential role in autophagy activation during viral infection. Mechanistically, activates TANK-binding kinase 1/TBK1 by facilitating its dimerization and ability to phosphorylate the selective autophagy receptor SQSTM1. In order to achieve this function, TRIM23 mediates 'Lys-27'-linked auto-ubiquitination of its ADP-ribosylation factor (ARF) domain to induce its GTPase activity and its recruitment to autophagosomes.</text>
</comment>
<evidence type="ECO:0000256" key="6">
    <source>
        <dbReference type="ARBA" id="ARBA00012483"/>
    </source>
</evidence>
<feature type="domain" description="B box-type" evidence="32">
    <location>
        <begin position="219"/>
        <end position="265"/>
    </location>
</feature>
<feature type="binding site" evidence="28">
    <location>
        <position position="532"/>
    </location>
    <ligand>
        <name>Mg(2+)</name>
        <dbReference type="ChEBI" id="CHEBI:18420"/>
    </ligand>
</feature>
<evidence type="ECO:0000256" key="7">
    <source>
        <dbReference type="ARBA" id="ARBA00022490"/>
    </source>
</evidence>
<dbReference type="CDD" id="cd16645">
    <property type="entry name" value="mRING-HC-C3HC3D_TRIM23_C-IX"/>
    <property type="match status" value="1"/>
</dbReference>
<dbReference type="GO" id="GO:0000139">
    <property type="term" value="C:Golgi membrane"/>
    <property type="evidence" value="ECO:0007669"/>
    <property type="project" value="UniProtKB-SubCell"/>
</dbReference>
<evidence type="ECO:0000259" key="31">
    <source>
        <dbReference type="PROSITE" id="PS50089"/>
    </source>
</evidence>
<evidence type="ECO:0000256" key="5">
    <source>
        <dbReference type="ARBA" id="ARBA00004906"/>
    </source>
</evidence>
<keyword evidence="14" id="KW-0333">Golgi apparatus</keyword>
<keyword evidence="8" id="KW-0808">Transferase</keyword>
<evidence type="ECO:0000256" key="28">
    <source>
        <dbReference type="PIRSR" id="PIRSR606689-2"/>
    </source>
</evidence>
<dbReference type="AlphaFoldDB" id="A0A8C1VGU8"/>
<comment type="subcellular location">
    <subcellularLocation>
        <location evidence="3">Cytoplasm</location>
    </subcellularLocation>
    <subcellularLocation>
        <location evidence="2">Golgi apparatus membrane</location>
    </subcellularLocation>
    <subcellularLocation>
        <location evidence="4">Lysosome membrane</location>
    </subcellularLocation>
</comment>